<protein>
    <recommendedName>
        <fullName evidence="1">NB-ARC domain-containing protein</fullName>
    </recommendedName>
</protein>
<evidence type="ECO:0000313" key="2">
    <source>
        <dbReference type="EMBL" id="KAK6787281.1"/>
    </source>
</evidence>
<dbReference type="AlphaFoldDB" id="A0AAN8TP10"/>
<dbReference type="InterPro" id="IPR027417">
    <property type="entry name" value="P-loop_NTPase"/>
</dbReference>
<dbReference type="GO" id="GO:0043531">
    <property type="term" value="F:ADP binding"/>
    <property type="evidence" value="ECO:0007669"/>
    <property type="project" value="InterPro"/>
</dbReference>
<gene>
    <name evidence="2" type="ORF">RDI58_015806</name>
</gene>
<evidence type="ECO:0000259" key="1">
    <source>
        <dbReference type="Pfam" id="PF00931"/>
    </source>
</evidence>
<feature type="domain" description="NB-ARC" evidence="1">
    <location>
        <begin position="3"/>
        <end position="57"/>
    </location>
</feature>
<reference evidence="2 3" key="1">
    <citation type="submission" date="2024-02" db="EMBL/GenBank/DDBJ databases">
        <title>de novo genome assembly of Solanum bulbocastanum strain 11H21.</title>
        <authorList>
            <person name="Hosaka A.J."/>
        </authorList>
    </citation>
    <scope>NUCLEOTIDE SEQUENCE [LARGE SCALE GENOMIC DNA]</scope>
    <source>
        <tissue evidence="2">Young leaves</tissue>
    </source>
</reference>
<dbReference type="Gene3D" id="3.40.50.300">
    <property type="entry name" value="P-loop containing nucleotide triphosphate hydrolases"/>
    <property type="match status" value="1"/>
</dbReference>
<dbReference type="InterPro" id="IPR002182">
    <property type="entry name" value="NB-ARC"/>
</dbReference>
<comment type="caution">
    <text evidence="2">The sequence shown here is derived from an EMBL/GenBank/DDBJ whole genome shotgun (WGS) entry which is preliminary data.</text>
</comment>
<dbReference type="SUPFAM" id="SSF52540">
    <property type="entry name" value="P-loop containing nucleoside triphosphate hydrolases"/>
    <property type="match status" value="1"/>
</dbReference>
<dbReference type="EMBL" id="JBANQN010000006">
    <property type="protein sequence ID" value="KAK6787281.1"/>
    <property type="molecule type" value="Genomic_DNA"/>
</dbReference>
<dbReference type="PANTHER" id="PTHR19338:SF39">
    <property type="entry name" value="TOSPOVIRUS RESISTANCE PROTEIN D"/>
    <property type="match status" value="1"/>
</dbReference>
<keyword evidence="3" id="KW-1185">Reference proteome</keyword>
<evidence type="ECO:0000313" key="3">
    <source>
        <dbReference type="Proteomes" id="UP001371456"/>
    </source>
</evidence>
<organism evidence="2 3">
    <name type="scientific">Solanum bulbocastanum</name>
    <name type="common">Wild potato</name>
    <dbReference type="NCBI Taxonomy" id="147425"/>
    <lineage>
        <taxon>Eukaryota</taxon>
        <taxon>Viridiplantae</taxon>
        <taxon>Streptophyta</taxon>
        <taxon>Embryophyta</taxon>
        <taxon>Tracheophyta</taxon>
        <taxon>Spermatophyta</taxon>
        <taxon>Magnoliopsida</taxon>
        <taxon>eudicotyledons</taxon>
        <taxon>Gunneridae</taxon>
        <taxon>Pentapetalae</taxon>
        <taxon>asterids</taxon>
        <taxon>lamiids</taxon>
        <taxon>Solanales</taxon>
        <taxon>Solanaceae</taxon>
        <taxon>Solanoideae</taxon>
        <taxon>Solaneae</taxon>
        <taxon>Solanum</taxon>
    </lineage>
</organism>
<sequence>MKKLIGGTKERDVISIYGMPGLCKTTLARKVYNNPSIVNYFNVKAWCSVLQTYNRRTL</sequence>
<dbReference type="PANTHER" id="PTHR19338">
    <property type="entry name" value="TRANSLOCASE OF INNER MITOCHONDRIAL MEMBRANE 13 HOMOLOG"/>
    <property type="match status" value="1"/>
</dbReference>
<name>A0AAN8TP10_SOLBU</name>
<proteinExistence type="predicted"/>
<accession>A0AAN8TP10</accession>
<dbReference type="Proteomes" id="UP001371456">
    <property type="component" value="Unassembled WGS sequence"/>
</dbReference>
<dbReference type="Pfam" id="PF00931">
    <property type="entry name" value="NB-ARC"/>
    <property type="match status" value="1"/>
</dbReference>